<accession>A0A6D2IJE4</accession>
<keyword evidence="3" id="KW-1185">Reference proteome</keyword>
<evidence type="ECO:0000313" key="2">
    <source>
        <dbReference type="EMBL" id="CAA7028131.1"/>
    </source>
</evidence>
<reference evidence="2" key="1">
    <citation type="submission" date="2020-01" db="EMBL/GenBank/DDBJ databases">
        <authorList>
            <person name="Mishra B."/>
        </authorList>
    </citation>
    <scope>NUCLEOTIDE SEQUENCE [LARGE SCALE GENOMIC DNA]</scope>
</reference>
<name>A0A6D2IJE4_9BRAS</name>
<dbReference type="PANTHER" id="PTHR13587:SF7">
    <property type="entry name" value="INTEGRATOR COMPLEX SUBUNIT 3"/>
    <property type="match status" value="1"/>
</dbReference>
<organism evidence="2 3">
    <name type="scientific">Microthlaspi erraticum</name>
    <dbReference type="NCBI Taxonomy" id="1685480"/>
    <lineage>
        <taxon>Eukaryota</taxon>
        <taxon>Viridiplantae</taxon>
        <taxon>Streptophyta</taxon>
        <taxon>Embryophyta</taxon>
        <taxon>Tracheophyta</taxon>
        <taxon>Spermatophyta</taxon>
        <taxon>Magnoliopsida</taxon>
        <taxon>eudicotyledons</taxon>
        <taxon>Gunneridae</taxon>
        <taxon>Pentapetalae</taxon>
        <taxon>rosids</taxon>
        <taxon>malvids</taxon>
        <taxon>Brassicales</taxon>
        <taxon>Brassicaceae</taxon>
        <taxon>Coluteocarpeae</taxon>
        <taxon>Microthlaspi</taxon>
    </lineage>
</organism>
<sequence>MEISSKLIRFSPHEVENHLELSLRQAYNNLQPKLRPPFSLEIPDPQEYLELNKAIVYGVLSDSGSCKTHIKHLHALVTDGYAFFTSLLVGIVVEFYGKLVDSAKIQLLWATKEMIGVSSVGLEDLIVSLLRRIGSGDYSDQNLWLCSELVSLFLENWDCLLEEFPLVLTSALYSFLRLLADHCRVIGVAKLENVKRLEIRFCVKMFREEPDLCLKIGRDLLRLLQDLVHVPEFREIQNGLVVNRCTSSRYFFLRITPEMEIQLRFLLGNVKLGSHKRHQMWFLKKFLLGPEKETVLIDIVRFVCCVIHPTNETIRSEIMPRWAVIGWFLELSKQSQHIERSVKLALFYDWLFFDERVDSNIMNVEPAALLMVWSIPQYPQITHSLLEYLLNLVESYELSRRDMVARGVASAFRDIERKGVIRSLDILIKNAAVASDLKKKLAKLLAPVNLQQLSIPSEKTLPSSEAVLKECSTKVVGVVDNPDQKLGQFC</sequence>
<dbReference type="InterPro" id="IPR019333">
    <property type="entry name" value="INTS3_N"/>
</dbReference>
<evidence type="ECO:0000259" key="1">
    <source>
        <dbReference type="Pfam" id="PF10189"/>
    </source>
</evidence>
<dbReference type="OrthoDB" id="2021145at2759"/>
<feature type="domain" description="Integrator complex subunit 3 N-terminal" evidence="1">
    <location>
        <begin position="46"/>
        <end position="442"/>
    </location>
</feature>
<dbReference type="PANTHER" id="PTHR13587">
    <property type="entry name" value="INTEGRATOR COMPLEX SUBUNIT 3"/>
    <property type="match status" value="1"/>
</dbReference>
<dbReference type="AlphaFoldDB" id="A0A6D2IJE4"/>
<evidence type="ECO:0000313" key="3">
    <source>
        <dbReference type="Proteomes" id="UP000467841"/>
    </source>
</evidence>
<comment type="caution">
    <text evidence="2">The sequence shown here is derived from an EMBL/GenBank/DDBJ whole genome shotgun (WGS) entry which is preliminary data.</text>
</comment>
<dbReference type="Proteomes" id="UP000467841">
    <property type="component" value="Unassembled WGS sequence"/>
</dbReference>
<dbReference type="EMBL" id="CACVBM020001063">
    <property type="protein sequence ID" value="CAA7028131.1"/>
    <property type="molecule type" value="Genomic_DNA"/>
</dbReference>
<dbReference type="InterPro" id="IPR045334">
    <property type="entry name" value="INTS3"/>
</dbReference>
<proteinExistence type="predicted"/>
<dbReference type="GO" id="GO:0005737">
    <property type="term" value="C:cytoplasm"/>
    <property type="evidence" value="ECO:0007669"/>
    <property type="project" value="TreeGrafter"/>
</dbReference>
<gene>
    <name evidence="2" type="ORF">MERR_LOCUS15366</name>
</gene>
<protein>
    <recommendedName>
        <fullName evidence="1">Integrator complex subunit 3 N-terminal domain-containing protein</fullName>
    </recommendedName>
</protein>
<dbReference type="Pfam" id="PF10189">
    <property type="entry name" value="Ints3_N"/>
    <property type="match status" value="1"/>
</dbReference>